<name>A0AAW0ILF4_QUESU</name>
<dbReference type="Pfam" id="PF03478">
    <property type="entry name" value="Beta-prop_KIB1-4"/>
    <property type="match status" value="1"/>
</dbReference>
<organism evidence="2 3">
    <name type="scientific">Quercus suber</name>
    <name type="common">Cork oak</name>
    <dbReference type="NCBI Taxonomy" id="58331"/>
    <lineage>
        <taxon>Eukaryota</taxon>
        <taxon>Viridiplantae</taxon>
        <taxon>Streptophyta</taxon>
        <taxon>Embryophyta</taxon>
        <taxon>Tracheophyta</taxon>
        <taxon>Spermatophyta</taxon>
        <taxon>Magnoliopsida</taxon>
        <taxon>eudicotyledons</taxon>
        <taxon>Gunneridae</taxon>
        <taxon>Pentapetalae</taxon>
        <taxon>rosids</taxon>
        <taxon>fabids</taxon>
        <taxon>Fagales</taxon>
        <taxon>Fagaceae</taxon>
        <taxon>Quercus</taxon>
    </lineage>
</organism>
<dbReference type="InterPro" id="IPR005174">
    <property type="entry name" value="KIB1-4_b-propeller"/>
</dbReference>
<feature type="domain" description="KIB1-4 beta-propeller" evidence="1">
    <location>
        <begin position="98"/>
        <end position="366"/>
    </location>
</feature>
<sequence length="380" mass="43733">MSKRVAWSELPELPLARIGKCLDTRIDNLRFRSVCTSWRSSTPPFDSISHRRFPLDLSPFAKPMSDSVHADHEAFRTLIERKCTLRQSIIYRLQRLHPSPSDKAWLIEVEGSKLCLFDPLSTHRERYGLPNNFNLLDFQHLELTRAYSLEIDSELPNNFNLLDFPHLELTRAFLLEMGPELDDFAFVYKVVMYPNSPSIKLNDSHVFAIYHYYLDRSPILLAHAKCGDESWTTVGEGTQEFNDVIVYEGRFYVVDRFGIVYWINVSSLVLQQLYPRISDGELGERKYLVESAGALYVVDEYRKGGVRFKVYKLNEESDGSSVWNLIESLGDRAFILGRDCSLSVSAGEFFGYEGNCIYFTHLDEARVFKLEDGSIASLDI</sequence>
<comment type="caution">
    <text evidence="2">The sequence shown here is derived from an EMBL/GenBank/DDBJ whole genome shotgun (WGS) entry which is preliminary data.</text>
</comment>
<dbReference type="Proteomes" id="UP000237347">
    <property type="component" value="Unassembled WGS sequence"/>
</dbReference>
<dbReference type="PANTHER" id="PTHR47123">
    <property type="entry name" value="F-BOX PROTEIN SKIP23"/>
    <property type="match status" value="1"/>
</dbReference>
<evidence type="ECO:0000313" key="3">
    <source>
        <dbReference type="Proteomes" id="UP000237347"/>
    </source>
</evidence>
<dbReference type="EMBL" id="PKMF04001013">
    <property type="protein sequence ID" value="KAK7815370.1"/>
    <property type="molecule type" value="Genomic_DNA"/>
</dbReference>
<evidence type="ECO:0000313" key="2">
    <source>
        <dbReference type="EMBL" id="KAK7815370.1"/>
    </source>
</evidence>
<dbReference type="InterPro" id="IPR051304">
    <property type="entry name" value="SCF_F-box_domain"/>
</dbReference>
<gene>
    <name evidence="2" type="ORF">CFP56_001703</name>
</gene>
<dbReference type="PANTHER" id="PTHR47123:SF28">
    <property type="entry name" value="F-BOX DOMAIN-CONTAINING PROTEIN"/>
    <property type="match status" value="1"/>
</dbReference>
<protein>
    <submittedName>
        <fullName evidence="2">F-box protein</fullName>
    </submittedName>
</protein>
<proteinExistence type="predicted"/>
<accession>A0AAW0ILF4</accession>
<keyword evidence="3" id="KW-1185">Reference proteome</keyword>
<reference evidence="2 3" key="1">
    <citation type="journal article" date="2018" name="Sci. Data">
        <title>The draft genome sequence of cork oak.</title>
        <authorList>
            <person name="Ramos A.M."/>
            <person name="Usie A."/>
            <person name="Barbosa P."/>
            <person name="Barros P.M."/>
            <person name="Capote T."/>
            <person name="Chaves I."/>
            <person name="Simoes F."/>
            <person name="Abreu I."/>
            <person name="Carrasquinho I."/>
            <person name="Faro C."/>
            <person name="Guimaraes J.B."/>
            <person name="Mendonca D."/>
            <person name="Nobrega F."/>
            <person name="Rodrigues L."/>
            <person name="Saibo N.J.M."/>
            <person name="Varela M.C."/>
            <person name="Egas C."/>
            <person name="Matos J."/>
            <person name="Miguel C.M."/>
            <person name="Oliveira M.M."/>
            <person name="Ricardo C.P."/>
            <person name="Goncalves S."/>
        </authorList>
    </citation>
    <scope>NUCLEOTIDE SEQUENCE [LARGE SCALE GENOMIC DNA]</scope>
    <source>
        <strain evidence="3">cv. HL8</strain>
    </source>
</reference>
<dbReference type="AlphaFoldDB" id="A0AAW0ILF4"/>
<evidence type="ECO:0000259" key="1">
    <source>
        <dbReference type="Pfam" id="PF03478"/>
    </source>
</evidence>